<keyword evidence="5" id="KW-0963">Cytoplasm</keyword>
<dbReference type="GO" id="GO:0003755">
    <property type="term" value="F:peptidyl-prolyl cis-trans isomerase activity"/>
    <property type="evidence" value="ECO:0007669"/>
    <property type="project" value="UniProtKB-KW"/>
</dbReference>
<evidence type="ECO:0000313" key="9">
    <source>
        <dbReference type="EMBL" id="CUS55313.1"/>
    </source>
</evidence>
<dbReference type="EMBL" id="CZRL01000133">
    <property type="protein sequence ID" value="CUS55313.1"/>
    <property type="molecule type" value="Genomic_DNA"/>
</dbReference>
<evidence type="ECO:0000256" key="5">
    <source>
        <dbReference type="ARBA" id="ARBA00022490"/>
    </source>
</evidence>
<dbReference type="AlphaFoldDB" id="A0A160TWE5"/>
<reference evidence="9" key="1">
    <citation type="submission" date="2015-10" db="EMBL/GenBank/DDBJ databases">
        <authorList>
            <person name="Gilbert D.G."/>
        </authorList>
    </citation>
    <scope>NUCLEOTIDE SEQUENCE</scope>
</reference>
<dbReference type="SUPFAM" id="SSF54534">
    <property type="entry name" value="FKBP-like"/>
    <property type="match status" value="1"/>
</dbReference>
<comment type="subcellular location">
    <subcellularLocation>
        <location evidence="2">Cytoplasm</location>
    </subcellularLocation>
</comment>
<comment type="similarity">
    <text evidence="3">Belongs to the FKBP-type PPIase family.</text>
</comment>
<evidence type="ECO:0000256" key="6">
    <source>
        <dbReference type="ARBA" id="ARBA00023110"/>
    </source>
</evidence>
<name>A0A160TWE5_9ZZZZ</name>
<dbReference type="Gene3D" id="3.10.50.40">
    <property type="match status" value="1"/>
</dbReference>
<evidence type="ECO:0000256" key="8">
    <source>
        <dbReference type="ARBA" id="ARBA00023235"/>
    </source>
</evidence>
<keyword evidence="8 9" id="KW-0413">Isomerase</keyword>
<evidence type="ECO:0000256" key="4">
    <source>
        <dbReference type="ARBA" id="ARBA00013194"/>
    </source>
</evidence>
<evidence type="ECO:0000256" key="7">
    <source>
        <dbReference type="ARBA" id="ARBA00023186"/>
    </source>
</evidence>
<dbReference type="GO" id="GO:0005737">
    <property type="term" value="C:cytoplasm"/>
    <property type="evidence" value="ECO:0007669"/>
    <property type="project" value="UniProtKB-SubCell"/>
</dbReference>
<dbReference type="PANTHER" id="PTHR47861:SF3">
    <property type="entry name" value="FKBP-TYPE PEPTIDYL-PROLYL CIS-TRANS ISOMERASE SLYD"/>
    <property type="match status" value="1"/>
</dbReference>
<keyword evidence="6" id="KW-0697">Rotamase</keyword>
<proteinExistence type="inferred from homology"/>
<accession>A0A160TWE5</accession>
<keyword evidence="7" id="KW-0143">Chaperone</keyword>
<evidence type="ECO:0000256" key="3">
    <source>
        <dbReference type="ARBA" id="ARBA00006577"/>
    </source>
</evidence>
<organism evidence="9">
    <name type="scientific">hydrothermal vent metagenome</name>
    <dbReference type="NCBI Taxonomy" id="652676"/>
    <lineage>
        <taxon>unclassified sequences</taxon>
        <taxon>metagenomes</taxon>
        <taxon>ecological metagenomes</taxon>
    </lineage>
</organism>
<evidence type="ECO:0000256" key="1">
    <source>
        <dbReference type="ARBA" id="ARBA00000971"/>
    </source>
</evidence>
<dbReference type="EC" id="5.2.1.8" evidence="4"/>
<dbReference type="InterPro" id="IPR046357">
    <property type="entry name" value="PPIase_dom_sf"/>
</dbReference>
<gene>
    <name evidence="9" type="ORF">MGWOODY_XGa1965</name>
</gene>
<sequence>MSSLLVTENKFVSIVYTIRDSSGSIVEYSDLPVSYVHGVSSSPLFPQVETALEGLGKGEQVDVFLTASEAFGDHDPDLIYFDELENTPEELHFVGAEGDAENDQGEVLHFIVTDINDGKITVDANHPLAGQDVTFTARVADIRDATAEDIGEQAQQLFH</sequence>
<comment type="catalytic activity">
    <reaction evidence="1">
        <text>[protein]-peptidylproline (omega=180) = [protein]-peptidylproline (omega=0)</text>
        <dbReference type="Rhea" id="RHEA:16237"/>
        <dbReference type="Rhea" id="RHEA-COMP:10747"/>
        <dbReference type="Rhea" id="RHEA-COMP:10748"/>
        <dbReference type="ChEBI" id="CHEBI:83833"/>
        <dbReference type="ChEBI" id="CHEBI:83834"/>
        <dbReference type="EC" id="5.2.1.8"/>
    </reaction>
</comment>
<dbReference type="PANTHER" id="PTHR47861">
    <property type="entry name" value="FKBP-TYPE PEPTIDYL-PROLYL CIS-TRANS ISOMERASE SLYD"/>
    <property type="match status" value="1"/>
</dbReference>
<protein>
    <recommendedName>
        <fullName evidence="4">peptidylprolyl isomerase</fullName>
        <ecNumber evidence="4">5.2.1.8</ecNumber>
    </recommendedName>
</protein>
<evidence type="ECO:0000256" key="2">
    <source>
        <dbReference type="ARBA" id="ARBA00004496"/>
    </source>
</evidence>